<reference evidence="1" key="1">
    <citation type="submission" date="2014-05" db="EMBL/GenBank/DDBJ databases">
        <title>Key roles for freshwater Actinobacteria revealed by deep metagenomic sequencing.</title>
        <authorList>
            <person name="Ghai R."/>
            <person name="Mizuno C.M."/>
            <person name="Picazo A."/>
            <person name="Camacho A."/>
            <person name="Rodriguez-Valera F."/>
        </authorList>
    </citation>
    <scope>NUCLEOTIDE SEQUENCE</scope>
</reference>
<dbReference type="PANTHER" id="PTHR34374:SF1">
    <property type="entry name" value="LARGE RIBOSOMAL RNA SUBUNIT ACCUMULATION PROTEIN YCED HOMOLOG 1, CHLOROPLASTIC"/>
    <property type="match status" value="1"/>
</dbReference>
<protein>
    <recommendedName>
        <fullName evidence="2">DUF177 domain-containing protein</fullName>
    </recommendedName>
</protein>
<comment type="caution">
    <text evidence="1">The sequence shown here is derived from an EMBL/GenBank/DDBJ whole genome shotgun (WGS) entry which is preliminary data.</text>
</comment>
<organism evidence="1">
    <name type="scientific">freshwater metagenome</name>
    <dbReference type="NCBI Taxonomy" id="449393"/>
    <lineage>
        <taxon>unclassified sequences</taxon>
        <taxon>metagenomes</taxon>
        <taxon>ecological metagenomes</taxon>
    </lineage>
</organism>
<dbReference type="Pfam" id="PF02620">
    <property type="entry name" value="YceD"/>
    <property type="match status" value="1"/>
</dbReference>
<gene>
    <name evidence="1" type="ORF">GM50_10550</name>
</gene>
<sequence length="196" mass="22023">MTRDLSPFRVNTHELPRRAGEMKEYSIDFDLTEPFGVELISVPEGEVIEVDLRLESVTEGVLATADVFATAMGECIRCLDPIAIDIDRSFQELYRYEVHHEKGSKGSKKRRPSEDAIDDLDVDDELLMQGDYIDLEIPLRDAIVLALPINPLCSEQCLGLCQQCGEKWENLPEDHAHAQSDPRWAALGTLIDGPDK</sequence>
<dbReference type="AlphaFoldDB" id="A0A094Q374"/>
<evidence type="ECO:0008006" key="2">
    <source>
        <dbReference type="Google" id="ProtNLM"/>
    </source>
</evidence>
<proteinExistence type="predicted"/>
<evidence type="ECO:0000313" key="1">
    <source>
        <dbReference type="EMBL" id="KGA17837.1"/>
    </source>
</evidence>
<dbReference type="EMBL" id="JNSK01000035">
    <property type="protein sequence ID" value="KGA17837.1"/>
    <property type="molecule type" value="Genomic_DNA"/>
</dbReference>
<dbReference type="PANTHER" id="PTHR34374">
    <property type="entry name" value="LARGE RIBOSOMAL RNA SUBUNIT ACCUMULATION PROTEIN YCED HOMOLOG 1, CHLOROPLASTIC"/>
    <property type="match status" value="1"/>
</dbReference>
<dbReference type="InterPro" id="IPR003772">
    <property type="entry name" value="YceD"/>
</dbReference>
<accession>A0A094Q374</accession>
<name>A0A094Q374_9ZZZZ</name>